<sequence length="62" mass="7325">LVLHPSFKTTYFREAGWPDAWVDSAKKTLIQHWEDWYKPKEVVPDSAKEKEKVGVDNTFDIF</sequence>
<proteinExistence type="predicted"/>
<evidence type="ECO:0000313" key="2">
    <source>
        <dbReference type="Proteomes" id="UP000297245"/>
    </source>
</evidence>
<protein>
    <submittedName>
        <fullName evidence="1">Uncharacterized protein</fullName>
    </submittedName>
</protein>
<keyword evidence="2" id="KW-1185">Reference proteome</keyword>
<gene>
    <name evidence="1" type="ORF">K435DRAFT_676576</name>
</gene>
<feature type="non-terminal residue" evidence="1">
    <location>
        <position position="1"/>
    </location>
</feature>
<dbReference type="Proteomes" id="UP000297245">
    <property type="component" value="Unassembled WGS sequence"/>
</dbReference>
<evidence type="ECO:0000313" key="1">
    <source>
        <dbReference type="EMBL" id="THU90064.1"/>
    </source>
</evidence>
<reference evidence="1 2" key="1">
    <citation type="journal article" date="2019" name="Nat. Ecol. Evol.">
        <title>Megaphylogeny resolves global patterns of mushroom evolution.</title>
        <authorList>
            <person name="Varga T."/>
            <person name="Krizsan K."/>
            <person name="Foldi C."/>
            <person name="Dima B."/>
            <person name="Sanchez-Garcia M."/>
            <person name="Sanchez-Ramirez S."/>
            <person name="Szollosi G.J."/>
            <person name="Szarkandi J.G."/>
            <person name="Papp V."/>
            <person name="Albert L."/>
            <person name="Andreopoulos W."/>
            <person name="Angelini C."/>
            <person name="Antonin V."/>
            <person name="Barry K.W."/>
            <person name="Bougher N.L."/>
            <person name="Buchanan P."/>
            <person name="Buyck B."/>
            <person name="Bense V."/>
            <person name="Catcheside P."/>
            <person name="Chovatia M."/>
            <person name="Cooper J."/>
            <person name="Damon W."/>
            <person name="Desjardin D."/>
            <person name="Finy P."/>
            <person name="Geml J."/>
            <person name="Haridas S."/>
            <person name="Hughes K."/>
            <person name="Justo A."/>
            <person name="Karasinski D."/>
            <person name="Kautmanova I."/>
            <person name="Kiss B."/>
            <person name="Kocsube S."/>
            <person name="Kotiranta H."/>
            <person name="LaButti K.M."/>
            <person name="Lechner B.E."/>
            <person name="Liimatainen K."/>
            <person name="Lipzen A."/>
            <person name="Lukacs Z."/>
            <person name="Mihaltcheva S."/>
            <person name="Morgado L.N."/>
            <person name="Niskanen T."/>
            <person name="Noordeloos M.E."/>
            <person name="Ohm R.A."/>
            <person name="Ortiz-Santana B."/>
            <person name="Ovrebo C."/>
            <person name="Racz N."/>
            <person name="Riley R."/>
            <person name="Savchenko A."/>
            <person name="Shiryaev A."/>
            <person name="Soop K."/>
            <person name="Spirin V."/>
            <person name="Szebenyi C."/>
            <person name="Tomsovsky M."/>
            <person name="Tulloss R.E."/>
            <person name="Uehling J."/>
            <person name="Grigoriev I.V."/>
            <person name="Vagvolgyi C."/>
            <person name="Papp T."/>
            <person name="Martin F.M."/>
            <person name="Miettinen O."/>
            <person name="Hibbett D.S."/>
            <person name="Nagy L.G."/>
        </authorList>
    </citation>
    <scope>NUCLEOTIDE SEQUENCE [LARGE SCALE GENOMIC DNA]</scope>
    <source>
        <strain evidence="1 2">CBS 962.96</strain>
    </source>
</reference>
<dbReference type="OrthoDB" id="3359487at2759"/>
<organism evidence="1 2">
    <name type="scientific">Dendrothele bispora (strain CBS 962.96)</name>
    <dbReference type="NCBI Taxonomy" id="1314807"/>
    <lineage>
        <taxon>Eukaryota</taxon>
        <taxon>Fungi</taxon>
        <taxon>Dikarya</taxon>
        <taxon>Basidiomycota</taxon>
        <taxon>Agaricomycotina</taxon>
        <taxon>Agaricomycetes</taxon>
        <taxon>Agaricomycetidae</taxon>
        <taxon>Agaricales</taxon>
        <taxon>Agaricales incertae sedis</taxon>
        <taxon>Dendrothele</taxon>
    </lineage>
</organism>
<name>A0A4S8LLI8_DENBC</name>
<dbReference type="AlphaFoldDB" id="A0A4S8LLI8"/>
<dbReference type="EMBL" id="ML179346">
    <property type="protein sequence ID" value="THU90064.1"/>
    <property type="molecule type" value="Genomic_DNA"/>
</dbReference>
<accession>A0A4S8LLI8</accession>